<comment type="caution">
    <text evidence="2">The sequence shown here is derived from an EMBL/GenBank/DDBJ whole genome shotgun (WGS) entry which is preliminary data.</text>
</comment>
<name>A0A0F9V1A3_9ZZZZ</name>
<proteinExistence type="predicted"/>
<evidence type="ECO:0000256" key="1">
    <source>
        <dbReference type="SAM" id="MobiDB-lite"/>
    </source>
</evidence>
<feature type="compositionally biased region" description="Basic residues" evidence="1">
    <location>
        <begin position="1"/>
        <end position="19"/>
    </location>
</feature>
<accession>A0A0F9V1A3</accession>
<evidence type="ECO:0000313" key="2">
    <source>
        <dbReference type="EMBL" id="KKN59648.1"/>
    </source>
</evidence>
<dbReference type="EMBL" id="LAZR01000719">
    <property type="protein sequence ID" value="KKN59648.1"/>
    <property type="molecule type" value="Genomic_DNA"/>
</dbReference>
<protein>
    <submittedName>
        <fullName evidence="2">Uncharacterized protein</fullName>
    </submittedName>
</protein>
<organism evidence="2">
    <name type="scientific">marine sediment metagenome</name>
    <dbReference type="NCBI Taxonomy" id="412755"/>
    <lineage>
        <taxon>unclassified sequences</taxon>
        <taxon>metagenomes</taxon>
        <taxon>ecological metagenomes</taxon>
    </lineage>
</organism>
<feature type="region of interest" description="Disordered" evidence="1">
    <location>
        <begin position="1"/>
        <end position="24"/>
    </location>
</feature>
<reference evidence="2" key="1">
    <citation type="journal article" date="2015" name="Nature">
        <title>Complex archaea that bridge the gap between prokaryotes and eukaryotes.</title>
        <authorList>
            <person name="Spang A."/>
            <person name="Saw J.H."/>
            <person name="Jorgensen S.L."/>
            <person name="Zaremba-Niedzwiedzka K."/>
            <person name="Martijn J."/>
            <person name="Lind A.E."/>
            <person name="van Eijk R."/>
            <person name="Schleper C."/>
            <person name="Guy L."/>
            <person name="Ettema T.J."/>
        </authorList>
    </citation>
    <scope>NUCLEOTIDE SEQUENCE</scope>
</reference>
<sequence>MAGKSAKGKKRGSAKKRRDMRSANLRQRFILDKIETPIDF</sequence>
<gene>
    <name evidence="2" type="ORF">LCGC14_0539750</name>
</gene>
<dbReference type="AlphaFoldDB" id="A0A0F9V1A3"/>